<evidence type="ECO:0000313" key="4">
    <source>
        <dbReference type="Proteomes" id="UP000198901"/>
    </source>
</evidence>
<organism evidence="3 4">
    <name type="scientific">Siphonobacter aquaeclarae</name>
    <dbReference type="NCBI Taxonomy" id="563176"/>
    <lineage>
        <taxon>Bacteria</taxon>
        <taxon>Pseudomonadati</taxon>
        <taxon>Bacteroidota</taxon>
        <taxon>Cytophagia</taxon>
        <taxon>Cytophagales</taxon>
        <taxon>Cytophagaceae</taxon>
        <taxon>Siphonobacter</taxon>
    </lineage>
</organism>
<dbReference type="GO" id="GO:0008237">
    <property type="term" value="F:metallopeptidase activity"/>
    <property type="evidence" value="ECO:0007669"/>
    <property type="project" value="InterPro"/>
</dbReference>
<dbReference type="InterPro" id="IPR024079">
    <property type="entry name" value="MetalloPept_cat_dom_sf"/>
</dbReference>
<keyword evidence="4" id="KW-1185">Reference proteome</keyword>
<dbReference type="Gene3D" id="3.40.390.10">
    <property type="entry name" value="Collagenase (Catalytic Domain)"/>
    <property type="match status" value="1"/>
</dbReference>
<dbReference type="OrthoDB" id="614750at2"/>
<name>A0A1G9WXR3_9BACT</name>
<dbReference type="AlphaFoldDB" id="A0A1G9WXR3"/>
<dbReference type="NCBIfam" id="TIGR04183">
    <property type="entry name" value="Por_Secre_tail"/>
    <property type="match status" value="1"/>
</dbReference>
<keyword evidence="1" id="KW-0732">Signal</keyword>
<evidence type="ECO:0000256" key="1">
    <source>
        <dbReference type="SAM" id="SignalP"/>
    </source>
</evidence>
<protein>
    <submittedName>
        <fullName evidence="3">Por secretion system C-terminal sorting domain-containing protein</fullName>
    </submittedName>
</protein>
<dbReference type="Proteomes" id="UP000198901">
    <property type="component" value="Unassembled WGS sequence"/>
</dbReference>
<dbReference type="RefSeq" id="WP_093208005.1">
    <property type="nucleotide sequence ID" value="NZ_FNGS01000010.1"/>
</dbReference>
<dbReference type="EMBL" id="FNGS01000010">
    <property type="protein sequence ID" value="SDM89071.1"/>
    <property type="molecule type" value="Genomic_DNA"/>
</dbReference>
<dbReference type="Pfam" id="PF18962">
    <property type="entry name" value="Por_Secre_tail"/>
    <property type="match status" value="1"/>
</dbReference>
<dbReference type="SUPFAM" id="SSF55486">
    <property type="entry name" value="Metalloproteases ('zincins'), catalytic domain"/>
    <property type="match status" value="1"/>
</dbReference>
<evidence type="ECO:0000313" key="3">
    <source>
        <dbReference type="EMBL" id="SDM89071.1"/>
    </source>
</evidence>
<dbReference type="STRING" id="563176.SAMN04488090_4471"/>
<evidence type="ECO:0000259" key="2">
    <source>
        <dbReference type="Pfam" id="PF18962"/>
    </source>
</evidence>
<gene>
    <name evidence="3" type="ORF">SAMN04488090_4471</name>
</gene>
<sequence>MKKLLLVFLLAGCGAVFAQKPLPEKKLTRATGDLIFLPAKGTVCYATGQADSRIGPPIEFLRARAGRTAAFTSDIIVDYEGFSDSAKAAFQYAVDIWRSLIVSPVPIRVQAKWTDLGGNNNGSIILGGARPASYVTGFSGATKANTAYPIALAEKLARQNLNGGEFDITCSFNSNKQVNWYLGTDGATKGSAGRQDFVTVVTHELGHGLGFTSSFGVTNTNLGIWGDGDNFGYPRVYDHYLVNGTNQQLISAFSNPSVDILRQMTSSNLFFNSALAIAANNNQKPKVYAPSAYSGGSSISHLDESTYPNGNANALMTPSLARGEVNQNPGPIVLNFFSEMGWKATSILHDRLRDSEDLIGQPITVRATVKSDTTLKGNVTLSYTVNDTTRAKATTVPMTQSGENYTADIPAASGDRTIRYWISAADNANRTVSSPAEAPARAYWTFKVGTDKTPPTITHVPQTELFATTDSLYLDADVFDDYDFGIDTTYIEYRINGAAKPSVAMPRQGYYVVNGIRSNNIYALGALVFPAGTLKGGDVVEYRIVARDRSKARNQAMLPATGYFSITVKGINAAVTEYVNNFNGTDAGKDFTGTGFKIDKPATFADGAIHSDHPYKDGPASQGNKANITYTLLTPIKLSDQDPFIRFDEVCLVEPGEAGSVFGSSDFYDYVVVEGSKNGGKTWIPFEDGWDARSNSEWLSAYNSNLERITVDGFAVQNSKYEGNAGLFRRRQVNMMTYGDFSPGDNVLIRFRLFSDQYAHGWGWAIDNLYIQKAVPVVTSTDPGLSRAIVSVNPNPSTDGEFRIDAKFPASAKSVDITVTNLTGQTVYQRTVSQPGVFRDRLDLRTLTPGTYVARFQTETEVITRRLIIVR</sequence>
<reference evidence="3 4" key="1">
    <citation type="submission" date="2016-10" db="EMBL/GenBank/DDBJ databases">
        <authorList>
            <person name="de Groot N.N."/>
        </authorList>
    </citation>
    <scope>NUCLEOTIDE SEQUENCE [LARGE SCALE GENOMIC DNA]</scope>
    <source>
        <strain evidence="3 4">DSM 21668</strain>
    </source>
</reference>
<feature type="domain" description="Secretion system C-terminal sorting" evidence="2">
    <location>
        <begin position="793"/>
        <end position="869"/>
    </location>
</feature>
<accession>A0A1G9WXR3</accession>
<feature type="chain" id="PRO_5011655717" evidence="1">
    <location>
        <begin position="19"/>
        <end position="871"/>
    </location>
</feature>
<feature type="signal peptide" evidence="1">
    <location>
        <begin position="1"/>
        <end position="18"/>
    </location>
</feature>
<proteinExistence type="predicted"/>
<dbReference type="InterPro" id="IPR026444">
    <property type="entry name" value="Secre_tail"/>
</dbReference>